<dbReference type="PANTHER" id="PTHR11103">
    <property type="entry name" value="SLR1189 PROTEIN"/>
    <property type="match status" value="1"/>
</dbReference>
<dbReference type="PANTHER" id="PTHR11103:SF18">
    <property type="entry name" value="SLR1189 PROTEIN"/>
    <property type="match status" value="1"/>
</dbReference>
<keyword evidence="6" id="KW-0274">FAD</keyword>
<evidence type="ECO:0000256" key="4">
    <source>
        <dbReference type="ARBA" id="ARBA00022630"/>
    </source>
</evidence>
<dbReference type="GO" id="GO:0004489">
    <property type="term" value="F:methylenetetrahydrofolate reductase [NAD(P)H] activity"/>
    <property type="evidence" value="ECO:0007669"/>
    <property type="project" value="InterPro"/>
</dbReference>
<dbReference type="PROSITE" id="PS50970">
    <property type="entry name" value="HCY"/>
    <property type="match status" value="1"/>
</dbReference>
<dbReference type="InterPro" id="IPR036589">
    <property type="entry name" value="HCY_dom_sf"/>
</dbReference>
<feature type="domain" description="Hcy-binding" evidence="9">
    <location>
        <begin position="1"/>
        <end position="281"/>
    </location>
</feature>
<evidence type="ECO:0000256" key="6">
    <source>
        <dbReference type="ARBA" id="ARBA00022827"/>
    </source>
</evidence>
<keyword evidence="4" id="KW-0285">Flavoprotein</keyword>
<keyword evidence="7" id="KW-0560">Oxidoreductase</keyword>
<evidence type="ECO:0000256" key="7">
    <source>
        <dbReference type="ARBA" id="ARBA00023002"/>
    </source>
</evidence>
<reference evidence="11" key="1">
    <citation type="journal article" date="2019" name="Int. J. Syst. Evol. Microbiol.">
        <title>The Global Catalogue of Microorganisms (GCM) 10K type strain sequencing project: providing services to taxonomists for standard genome sequencing and annotation.</title>
        <authorList>
            <consortium name="The Broad Institute Genomics Platform"/>
            <consortium name="The Broad Institute Genome Sequencing Center for Infectious Disease"/>
            <person name="Wu L."/>
            <person name="Ma J."/>
        </authorList>
    </citation>
    <scope>NUCLEOTIDE SEQUENCE [LARGE SCALE GENOMIC DNA]</scope>
    <source>
        <strain evidence="11">CGMCC 1.14993</strain>
    </source>
</reference>
<organism evidence="10 11">
    <name type="scientific">Gottfriedia solisilvae</name>
    <dbReference type="NCBI Taxonomy" id="1516104"/>
    <lineage>
        <taxon>Bacteria</taxon>
        <taxon>Bacillati</taxon>
        <taxon>Bacillota</taxon>
        <taxon>Bacilli</taxon>
        <taxon>Bacillales</taxon>
        <taxon>Bacillaceae</taxon>
        <taxon>Gottfriedia</taxon>
    </lineage>
</organism>
<gene>
    <name evidence="10" type="ORF">GCM10007380_17440</name>
</gene>
<keyword evidence="11" id="KW-1185">Reference proteome</keyword>
<evidence type="ECO:0000256" key="8">
    <source>
        <dbReference type="PROSITE-ProRule" id="PRU00333"/>
    </source>
</evidence>
<dbReference type="Pfam" id="PF02574">
    <property type="entry name" value="S-methyl_trans"/>
    <property type="match status" value="1"/>
</dbReference>
<evidence type="ECO:0000259" key="9">
    <source>
        <dbReference type="PROSITE" id="PS50970"/>
    </source>
</evidence>
<name>A0A8J3AHC6_9BACI</name>
<evidence type="ECO:0000256" key="5">
    <source>
        <dbReference type="ARBA" id="ARBA00022679"/>
    </source>
</evidence>
<dbReference type="InterPro" id="IPR003171">
    <property type="entry name" value="Mehydrof_redctse-like"/>
</dbReference>
<dbReference type="SUPFAM" id="SSF51730">
    <property type="entry name" value="FAD-linked oxidoreductase"/>
    <property type="match status" value="1"/>
</dbReference>
<dbReference type="SUPFAM" id="SSF82282">
    <property type="entry name" value="Homocysteine S-methyltransferase"/>
    <property type="match status" value="1"/>
</dbReference>
<accession>A0A8J3AHC6</accession>
<evidence type="ECO:0000256" key="1">
    <source>
        <dbReference type="ARBA" id="ARBA00001974"/>
    </source>
</evidence>
<proteinExistence type="predicted"/>
<dbReference type="Proteomes" id="UP000626244">
    <property type="component" value="Unassembled WGS sequence"/>
</dbReference>
<dbReference type="GO" id="GO:0035999">
    <property type="term" value="P:tetrahydrofolate interconversion"/>
    <property type="evidence" value="ECO:0007669"/>
    <property type="project" value="UniProtKB-UniPathway"/>
</dbReference>
<evidence type="ECO:0000313" key="11">
    <source>
        <dbReference type="Proteomes" id="UP000626244"/>
    </source>
</evidence>
<dbReference type="GO" id="GO:0046872">
    <property type="term" value="F:metal ion binding"/>
    <property type="evidence" value="ECO:0007669"/>
    <property type="project" value="UniProtKB-KW"/>
</dbReference>
<dbReference type="UniPathway" id="UPA00193"/>
<feature type="binding site" evidence="8">
    <location>
        <position position="266"/>
    </location>
    <ligand>
        <name>Zn(2+)</name>
        <dbReference type="ChEBI" id="CHEBI:29105"/>
    </ligand>
</feature>
<dbReference type="InterPro" id="IPR003726">
    <property type="entry name" value="HCY_dom"/>
</dbReference>
<comment type="caution">
    <text evidence="10">The sequence shown here is derived from an EMBL/GenBank/DDBJ whole genome shotgun (WGS) entry which is preliminary data.</text>
</comment>
<dbReference type="GO" id="GO:0006555">
    <property type="term" value="P:methionine metabolic process"/>
    <property type="evidence" value="ECO:0007669"/>
    <property type="project" value="InterPro"/>
</dbReference>
<comment type="cofactor">
    <cofactor evidence="1">
        <name>FAD</name>
        <dbReference type="ChEBI" id="CHEBI:57692"/>
    </cofactor>
</comment>
<dbReference type="GO" id="GO:0032259">
    <property type="term" value="P:methylation"/>
    <property type="evidence" value="ECO:0007669"/>
    <property type="project" value="UniProtKB-KW"/>
</dbReference>
<dbReference type="GO" id="GO:0008168">
    <property type="term" value="F:methyltransferase activity"/>
    <property type="evidence" value="ECO:0007669"/>
    <property type="project" value="UniProtKB-UniRule"/>
</dbReference>
<sequence>MGLLEKLNNGIVLGDGAMGTLLYSGGLHSCFEELNITERDRIIHIHEQYINAGAEVIQTNSYGANAGKLRQHGLEKLVKQINQMAVRNAREASKGRALILGGIGGMKYIGSTFATPLEREIMLLEQASALLEEGVDGIMLETFYDEHELYDAVTLLRERTDIPIIAQVTLQEIGVMQSGQYIEKILPKLVDLGADVVGINCHLGPLHMIESLNTVALPKKGFLSAFPNSGLPLYEEGKYVYKSNPEYFEDMAKPFIEQGVRLIGGCCGTTPAHIAALRNKIDNLEPVTKKEVNNRTITIKIPKQPEQKNVTLAEKAKQRTTIIAELDPPKTLQTRRFFEGAKALNNAGADAITLADNPLASPRISNVAIASMLQRLNIPVLTHLTCRDRNMIGLQSHLMGLSTLGLNEVLAITGDPARVGDFPGATSVYDVASFELIRMIKEMNEGRLYSGKSLGNGTRFSVAAAFNPNVRKMDAAIKRLEKKVEAGADYFLTQPVYDLETIDRLYESTRHINQPIFIGIMPLISKKNADFIHYEVPGITLTDEVRNRIDINDPLLAIEEGKNIAKEIVDYAIDKFNGIYLITPFLKYEITEELIQYTKTRKKEEIQL</sequence>
<dbReference type="NCBIfam" id="NF006396">
    <property type="entry name" value="PRK08645.1"/>
    <property type="match status" value="1"/>
</dbReference>
<dbReference type="RefSeq" id="WP_087998135.1">
    <property type="nucleotide sequence ID" value="NZ_BMHB01000001.1"/>
</dbReference>
<keyword evidence="8" id="KW-0862">Zinc</keyword>
<feature type="binding site" evidence="8">
    <location>
        <position position="201"/>
    </location>
    <ligand>
        <name>Zn(2+)</name>
        <dbReference type="ChEBI" id="CHEBI:29105"/>
    </ligand>
</feature>
<dbReference type="Pfam" id="PF02219">
    <property type="entry name" value="MTHFR"/>
    <property type="match status" value="1"/>
</dbReference>
<dbReference type="CDD" id="cd00537">
    <property type="entry name" value="MTHFR"/>
    <property type="match status" value="1"/>
</dbReference>
<protein>
    <submittedName>
        <fullName evidence="10">Bifunctional homocysteine S-methyltransferase/methylenetetrahydrofolate reductase</fullName>
    </submittedName>
</protein>
<comment type="cofactor">
    <cofactor evidence="8">
        <name>Zn(2+)</name>
        <dbReference type="ChEBI" id="CHEBI:29105"/>
    </cofactor>
</comment>
<dbReference type="InterPro" id="IPR029041">
    <property type="entry name" value="FAD-linked_oxidoreductase-like"/>
</dbReference>
<dbReference type="AlphaFoldDB" id="A0A8J3AHC6"/>
<keyword evidence="8" id="KW-0479">Metal-binding</keyword>
<dbReference type="Gene3D" id="3.20.20.330">
    <property type="entry name" value="Homocysteine-binding-like domain"/>
    <property type="match status" value="1"/>
</dbReference>
<dbReference type="Gene3D" id="3.20.20.220">
    <property type="match status" value="1"/>
</dbReference>
<evidence type="ECO:0000256" key="2">
    <source>
        <dbReference type="ARBA" id="ARBA00004777"/>
    </source>
</evidence>
<keyword evidence="5 8" id="KW-0808">Transferase</keyword>
<evidence type="ECO:0000313" key="10">
    <source>
        <dbReference type="EMBL" id="GGI13343.1"/>
    </source>
</evidence>
<evidence type="ECO:0000256" key="3">
    <source>
        <dbReference type="ARBA" id="ARBA00022603"/>
    </source>
</evidence>
<feature type="binding site" evidence="8">
    <location>
        <position position="267"/>
    </location>
    <ligand>
        <name>Zn(2+)</name>
        <dbReference type="ChEBI" id="CHEBI:29105"/>
    </ligand>
</feature>
<dbReference type="FunFam" id="3.20.20.220:FF:000007">
    <property type="entry name" value="Bifunctional homocysteine S-methyltransferase/methylenetetrahydrofolate reductase"/>
    <property type="match status" value="1"/>
</dbReference>
<dbReference type="OrthoDB" id="9803687at2"/>
<comment type="pathway">
    <text evidence="2">One-carbon metabolism; tetrahydrofolate interconversion.</text>
</comment>
<keyword evidence="3 8" id="KW-0489">Methyltransferase</keyword>
<dbReference type="EMBL" id="BMHB01000001">
    <property type="protein sequence ID" value="GGI13343.1"/>
    <property type="molecule type" value="Genomic_DNA"/>
</dbReference>